<name>A0A1I8F9M2_9PLAT</name>
<comment type="caution">
    <text evidence="3">Lacks conserved residue(s) required for the propagation of feature annotation.</text>
</comment>
<feature type="region of interest" description="Disordered" evidence="4">
    <location>
        <begin position="308"/>
        <end position="374"/>
    </location>
</feature>
<dbReference type="Gene3D" id="2.60.60.20">
    <property type="entry name" value="PLAT/LH2 domain"/>
    <property type="match status" value="1"/>
</dbReference>
<feature type="transmembrane region" description="Helical" evidence="5">
    <location>
        <begin position="1007"/>
        <end position="1028"/>
    </location>
</feature>
<feature type="domain" description="PLAT" evidence="6">
    <location>
        <begin position="1052"/>
        <end position="1117"/>
    </location>
</feature>
<dbReference type="SUPFAM" id="SSF82895">
    <property type="entry name" value="TSP-1 type 1 repeat"/>
    <property type="match status" value="3"/>
</dbReference>
<keyword evidence="7" id="KW-1185">Reference proteome</keyword>
<dbReference type="AlphaFoldDB" id="A0A1I8F9M2"/>
<feature type="region of interest" description="Disordered" evidence="4">
    <location>
        <begin position="60"/>
        <end position="79"/>
    </location>
</feature>
<dbReference type="InterPro" id="IPR001024">
    <property type="entry name" value="PLAT/LH2_dom"/>
</dbReference>
<reference evidence="8" key="1">
    <citation type="submission" date="2016-11" db="UniProtKB">
        <authorList>
            <consortium name="WormBaseParasite"/>
        </authorList>
    </citation>
    <scope>IDENTIFICATION</scope>
</reference>
<feature type="region of interest" description="Disordered" evidence="4">
    <location>
        <begin position="1"/>
        <end position="33"/>
    </location>
</feature>
<evidence type="ECO:0000313" key="7">
    <source>
        <dbReference type="Proteomes" id="UP000095280"/>
    </source>
</evidence>
<feature type="region of interest" description="Disordered" evidence="4">
    <location>
        <begin position="466"/>
        <end position="496"/>
    </location>
</feature>
<keyword evidence="2" id="KW-1015">Disulfide bond</keyword>
<dbReference type="PROSITE" id="PS50095">
    <property type="entry name" value="PLAT"/>
    <property type="match status" value="1"/>
</dbReference>
<dbReference type="InterPro" id="IPR036392">
    <property type="entry name" value="PLAT/LH2_dom_sf"/>
</dbReference>
<feature type="compositionally biased region" description="Polar residues" evidence="4">
    <location>
        <begin position="308"/>
        <end position="318"/>
    </location>
</feature>
<dbReference type="InterPro" id="IPR052065">
    <property type="entry name" value="Compl_asym_regulator"/>
</dbReference>
<evidence type="ECO:0000313" key="8">
    <source>
        <dbReference type="WBParaSite" id="maker-unitig_24492-snap-gene-0.2-mRNA-1"/>
    </source>
</evidence>
<keyword evidence="5" id="KW-0472">Membrane</keyword>
<dbReference type="PROSITE" id="PS50092">
    <property type="entry name" value="TSP1"/>
    <property type="match status" value="3"/>
</dbReference>
<keyword evidence="1" id="KW-0677">Repeat</keyword>
<dbReference type="Pfam" id="PF00090">
    <property type="entry name" value="TSP_1"/>
    <property type="match status" value="4"/>
</dbReference>
<feature type="compositionally biased region" description="Low complexity" evidence="4">
    <location>
        <begin position="13"/>
        <end position="27"/>
    </location>
</feature>
<evidence type="ECO:0000256" key="1">
    <source>
        <dbReference type="ARBA" id="ARBA00022737"/>
    </source>
</evidence>
<dbReference type="Gene3D" id="2.20.100.10">
    <property type="entry name" value="Thrombospondin type-1 (TSP1) repeat"/>
    <property type="match status" value="3"/>
</dbReference>
<evidence type="ECO:0000259" key="6">
    <source>
        <dbReference type="PROSITE" id="PS50095"/>
    </source>
</evidence>
<evidence type="ECO:0000256" key="5">
    <source>
        <dbReference type="SAM" id="Phobius"/>
    </source>
</evidence>
<evidence type="ECO:0000256" key="4">
    <source>
        <dbReference type="SAM" id="MobiDB-lite"/>
    </source>
</evidence>
<dbReference type="Proteomes" id="UP000095280">
    <property type="component" value="Unplaced"/>
</dbReference>
<keyword evidence="5" id="KW-0812">Transmembrane</keyword>
<feature type="compositionally biased region" description="Low complexity" evidence="4">
    <location>
        <begin position="583"/>
        <end position="597"/>
    </location>
</feature>
<dbReference type="InterPro" id="IPR036383">
    <property type="entry name" value="TSP1_rpt_sf"/>
</dbReference>
<feature type="region of interest" description="Disordered" evidence="4">
    <location>
        <begin position="564"/>
        <end position="601"/>
    </location>
</feature>
<dbReference type="SMART" id="SM00209">
    <property type="entry name" value="TSP1"/>
    <property type="match status" value="4"/>
</dbReference>
<protein>
    <submittedName>
        <fullName evidence="8">PLAT domain-containing protein</fullName>
    </submittedName>
</protein>
<keyword evidence="5" id="KW-1133">Transmembrane helix</keyword>
<evidence type="ECO:0000256" key="3">
    <source>
        <dbReference type="PROSITE-ProRule" id="PRU00152"/>
    </source>
</evidence>
<proteinExistence type="predicted"/>
<dbReference type="PANTHER" id="PTHR22906:SF21">
    <property type="entry name" value="SEMA DOMAIN-CONTAINING PROTEIN"/>
    <property type="match status" value="1"/>
</dbReference>
<dbReference type="WBParaSite" id="maker-unitig_24492-snap-gene-0.2-mRNA-1">
    <property type="protein sequence ID" value="maker-unitig_24492-snap-gene-0.2-mRNA-1"/>
    <property type="gene ID" value="maker-unitig_24492-snap-gene-0.2"/>
</dbReference>
<evidence type="ECO:0000256" key="2">
    <source>
        <dbReference type="ARBA" id="ARBA00023157"/>
    </source>
</evidence>
<feature type="region of interest" description="Disordered" evidence="4">
    <location>
        <begin position="256"/>
        <end position="278"/>
    </location>
</feature>
<sequence length="1117" mass="119462">NGNWSDTGPPGAPAASAAAQGSRQPQPHLYEPGARKRRLDCVGAASDTGVCHRVALAPSMASGAAGPRSPPCQRQLRPRRVQTRARLVQLARAEGSTAGTARATESKLKTLRADSMFPPHSPIRAPTRLSPWRTQVAECWGGVALCTAGVGTRLQRGRFLGNLSPGIVRVDGGWSSWGEFSSCSSSCGDGIGDSKPALHEPASPVSAAALLSGSANDSRSCNLRPCPIDGQWSEWSTFSGCSRSCGLRQAVARPPVRPARSRSLRGSRLPRGANETRECNTNPCPVDGGWSAWSAFADCSVTCGNGSHSRQRSCSSPEPQFGRPQLSLARRSNSATVTPRPCPRVAQCEPADAARGAPESRSAPTRSLRRGKTAQDVHTATEACLVTECPRWTASVGSWGAWERLQRHAAAASKPPGEAALRLPGASVWRQPLQWCRQREHPCHPEDCPIKRRLVALGRNSRACSRSLRGGQRSRTRRCDPRRPTPRGADCVGSGSDVPGLRPRTLAQVWLVSYKTMRYDEAEAGRQWSAWAAAAQELAALACLVQRSRGCTNPVPEFGGDDCAGEAVQSTPALTSPPAPCEARPAPNTPATSPSAPGEAALPQNTACDIPVCPDRKTGGGACVGTASDGRQCNTDPCPIDGVLSAWSEVRWSGCSTALRYRKSTRQRVAARALCRSLAAGAAQAAAQTAFARLPTRALSRVLHGGWRTWTEFSNCSVTCGNGEPVAGAAAAAARPPVVRWPLLPALHRKPYLSGVCRQRLCLFGNCCQGLHQLKNAEVGKPVMIDAKGVSVGVSKTTENLLQRWPCEAWQADGMQKFTFEAANTAIKAAPSRPTSASVPANLSSELYGLGALKRNHEDRDHGRSPAWKVDTALAELLAALTGRRRDSLAGEAADAAACSSPWPDGGGQRRFHVAGARGSGQQRTTESANMSLTVGGSVHYARAWSDLLGGWVWTRTQRWRRSPASKRWCSRATSSARTRARCSSRPTPSILATVFNNFAGKLAENFVTLLVLCLIIGIYVVVSVWMWRLDRQEAANLRYEPLEDNEFDNDYTFIISVYTGDESGADTTSNVFINLAGTWGSSGKRQLSDGVRQNFSRGSVCNFAMTTRAPLGELRA</sequence>
<accession>A0A1I8F9M2</accession>
<organism evidence="7 8">
    <name type="scientific">Macrostomum lignano</name>
    <dbReference type="NCBI Taxonomy" id="282301"/>
    <lineage>
        <taxon>Eukaryota</taxon>
        <taxon>Metazoa</taxon>
        <taxon>Spiralia</taxon>
        <taxon>Lophotrochozoa</taxon>
        <taxon>Platyhelminthes</taxon>
        <taxon>Rhabditophora</taxon>
        <taxon>Macrostomorpha</taxon>
        <taxon>Macrostomida</taxon>
        <taxon>Macrostomidae</taxon>
        <taxon>Macrostomum</taxon>
    </lineage>
</organism>
<dbReference type="InterPro" id="IPR000884">
    <property type="entry name" value="TSP1_rpt"/>
</dbReference>
<dbReference type="PANTHER" id="PTHR22906">
    <property type="entry name" value="PROPERDIN"/>
    <property type="match status" value="1"/>
</dbReference>
<dbReference type="SUPFAM" id="SSF49723">
    <property type="entry name" value="Lipase/lipooxygenase domain (PLAT/LH2 domain)"/>
    <property type="match status" value="1"/>
</dbReference>